<keyword evidence="2" id="KW-1185">Reference proteome</keyword>
<reference evidence="1 2" key="1">
    <citation type="journal article" date="2022" name="New Phytol.">
        <title>Ecological generalism drives hyperdiversity of secondary metabolite gene clusters in xylarialean endophytes.</title>
        <authorList>
            <person name="Franco M.E.E."/>
            <person name="Wisecaver J.H."/>
            <person name="Arnold A.E."/>
            <person name="Ju Y.M."/>
            <person name="Slot J.C."/>
            <person name="Ahrendt S."/>
            <person name="Moore L.P."/>
            <person name="Eastman K.E."/>
            <person name="Scott K."/>
            <person name="Konkel Z."/>
            <person name="Mondo S.J."/>
            <person name="Kuo A."/>
            <person name="Hayes R.D."/>
            <person name="Haridas S."/>
            <person name="Andreopoulos B."/>
            <person name="Riley R."/>
            <person name="LaButti K."/>
            <person name="Pangilinan J."/>
            <person name="Lipzen A."/>
            <person name="Amirebrahimi M."/>
            <person name="Yan J."/>
            <person name="Adam C."/>
            <person name="Keymanesh K."/>
            <person name="Ng V."/>
            <person name="Louie K."/>
            <person name="Northen T."/>
            <person name="Drula E."/>
            <person name="Henrissat B."/>
            <person name="Hsieh H.M."/>
            <person name="Youens-Clark K."/>
            <person name="Lutzoni F."/>
            <person name="Miadlikowska J."/>
            <person name="Eastwood D.C."/>
            <person name="Hamelin R.C."/>
            <person name="Grigoriev I.V."/>
            <person name="U'Ren J.M."/>
        </authorList>
    </citation>
    <scope>NUCLEOTIDE SEQUENCE [LARGE SCALE GENOMIC DNA]</scope>
    <source>
        <strain evidence="1 2">ER1909</strain>
    </source>
</reference>
<comment type="caution">
    <text evidence="1">The sequence shown here is derived from an EMBL/GenBank/DDBJ whole genome shotgun (WGS) entry which is preliminary data.</text>
</comment>
<organism evidence="1 2">
    <name type="scientific">Hypoxylon rubiginosum</name>
    <dbReference type="NCBI Taxonomy" id="110542"/>
    <lineage>
        <taxon>Eukaryota</taxon>
        <taxon>Fungi</taxon>
        <taxon>Dikarya</taxon>
        <taxon>Ascomycota</taxon>
        <taxon>Pezizomycotina</taxon>
        <taxon>Sordariomycetes</taxon>
        <taxon>Xylariomycetidae</taxon>
        <taxon>Xylariales</taxon>
        <taxon>Hypoxylaceae</taxon>
        <taxon>Hypoxylon</taxon>
    </lineage>
</organism>
<proteinExistence type="predicted"/>
<evidence type="ECO:0000313" key="1">
    <source>
        <dbReference type="EMBL" id="KAI6093854.1"/>
    </source>
</evidence>
<name>A0ACC0DM79_9PEZI</name>
<dbReference type="Proteomes" id="UP001497680">
    <property type="component" value="Unassembled WGS sequence"/>
</dbReference>
<sequence length="242" mass="26736">MSHPSHEELSSQVCVLFNTALPPEFSNVGALFQVMDAMNSAPSQAKAATDKNPDQYEDILDRPRATAPDEPYAWSSLLTDPDWDPPVSGSAIALRYVASVSAELGLPEPPNDSRQPEPEPEPEPELELGMEMDLDEPEAEPELGPEMDLDDVEGVDRRDQQHNQDDGASGELGDGVGVGVDNERLAREREEYAQLLSNRLLTDEYDRNGELLAGGFFDDAYISDYYEVDTYINAHLSRPNNL</sequence>
<accession>A0ACC0DM79</accession>
<evidence type="ECO:0000313" key="2">
    <source>
        <dbReference type="Proteomes" id="UP001497680"/>
    </source>
</evidence>
<protein>
    <submittedName>
        <fullName evidence="1">Uncharacterized protein</fullName>
    </submittedName>
</protein>
<gene>
    <name evidence="1" type="ORF">F4821DRAFT_221594</name>
</gene>
<dbReference type="EMBL" id="MU394280">
    <property type="protein sequence ID" value="KAI6093854.1"/>
    <property type="molecule type" value="Genomic_DNA"/>
</dbReference>